<name>A0A2W5T4P8_9BACT</name>
<dbReference type="PROSITE" id="PS51371">
    <property type="entry name" value="CBS"/>
    <property type="match status" value="2"/>
</dbReference>
<sequence>MTRSPHTVGLTVPLVEAKKLMALHGIRHLPVLDAGALVGLLSDRDVQLAESLARFEAQDLLVEDAMSQAPYAVSPQTTLAEVAFAMGQRKLGSAVVMEGAKVVGVFTTTDGMRVLATLLKD</sequence>
<keyword evidence="1" id="KW-0677">Repeat</keyword>
<comment type="caution">
    <text evidence="4">The sequence shown here is derived from an EMBL/GenBank/DDBJ whole genome shotgun (WGS) entry which is preliminary data.</text>
</comment>
<accession>A0A2W5T4P8</accession>
<dbReference type="PANTHER" id="PTHR48108">
    <property type="entry name" value="CBS DOMAIN-CONTAINING PROTEIN CBSX2, CHLOROPLASTIC"/>
    <property type="match status" value="1"/>
</dbReference>
<evidence type="ECO:0000256" key="2">
    <source>
        <dbReference type="PROSITE-ProRule" id="PRU00703"/>
    </source>
</evidence>
<protein>
    <submittedName>
        <fullName evidence="4">CBS domain-containing protein</fullName>
    </submittedName>
</protein>
<reference evidence="4 5" key="1">
    <citation type="submission" date="2017-08" db="EMBL/GenBank/DDBJ databases">
        <title>Infants hospitalized years apart are colonized by the same room-sourced microbial strains.</title>
        <authorList>
            <person name="Brooks B."/>
            <person name="Olm M.R."/>
            <person name="Firek B.A."/>
            <person name="Baker R."/>
            <person name="Thomas B.C."/>
            <person name="Morowitz M.J."/>
            <person name="Banfield J.F."/>
        </authorList>
    </citation>
    <scope>NUCLEOTIDE SEQUENCE [LARGE SCALE GENOMIC DNA]</scope>
    <source>
        <strain evidence="4">S2_003_000_R2_14</strain>
    </source>
</reference>
<keyword evidence="2" id="KW-0129">CBS domain</keyword>
<gene>
    <name evidence="4" type="ORF">DI536_23900</name>
</gene>
<dbReference type="SUPFAM" id="SSF54631">
    <property type="entry name" value="CBS-domain pair"/>
    <property type="match status" value="1"/>
</dbReference>
<feature type="domain" description="CBS" evidence="3">
    <location>
        <begin position="66"/>
        <end position="121"/>
    </location>
</feature>
<organism evidence="4 5">
    <name type="scientific">Archangium gephyra</name>
    <dbReference type="NCBI Taxonomy" id="48"/>
    <lineage>
        <taxon>Bacteria</taxon>
        <taxon>Pseudomonadati</taxon>
        <taxon>Myxococcota</taxon>
        <taxon>Myxococcia</taxon>
        <taxon>Myxococcales</taxon>
        <taxon>Cystobacterineae</taxon>
        <taxon>Archangiaceae</taxon>
        <taxon>Archangium</taxon>
    </lineage>
</organism>
<dbReference type="EMBL" id="QFQP01000023">
    <property type="protein sequence ID" value="PZR08967.1"/>
    <property type="molecule type" value="Genomic_DNA"/>
</dbReference>
<evidence type="ECO:0000313" key="5">
    <source>
        <dbReference type="Proteomes" id="UP000249061"/>
    </source>
</evidence>
<proteinExistence type="predicted"/>
<dbReference type="InterPro" id="IPR046342">
    <property type="entry name" value="CBS_dom_sf"/>
</dbReference>
<dbReference type="InterPro" id="IPR051462">
    <property type="entry name" value="CBS_domain-containing"/>
</dbReference>
<dbReference type="PANTHER" id="PTHR48108:SF34">
    <property type="entry name" value="CBS DOMAIN-CONTAINING PROTEIN YHCV"/>
    <property type="match status" value="1"/>
</dbReference>
<evidence type="ECO:0000256" key="1">
    <source>
        <dbReference type="ARBA" id="ARBA00022737"/>
    </source>
</evidence>
<dbReference type="Pfam" id="PF00571">
    <property type="entry name" value="CBS"/>
    <property type="match status" value="2"/>
</dbReference>
<evidence type="ECO:0000259" key="3">
    <source>
        <dbReference type="PROSITE" id="PS51371"/>
    </source>
</evidence>
<dbReference type="Gene3D" id="3.10.580.10">
    <property type="entry name" value="CBS-domain"/>
    <property type="match status" value="1"/>
</dbReference>
<dbReference type="AlphaFoldDB" id="A0A2W5T4P8"/>
<dbReference type="InterPro" id="IPR000644">
    <property type="entry name" value="CBS_dom"/>
</dbReference>
<evidence type="ECO:0000313" key="4">
    <source>
        <dbReference type="EMBL" id="PZR08967.1"/>
    </source>
</evidence>
<dbReference type="SMART" id="SM00116">
    <property type="entry name" value="CBS"/>
    <property type="match status" value="2"/>
</dbReference>
<dbReference type="Proteomes" id="UP000249061">
    <property type="component" value="Unassembled WGS sequence"/>
</dbReference>
<feature type="domain" description="CBS" evidence="3">
    <location>
        <begin position="1"/>
        <end position="60"/>
    </location>
</feature>